<dbReference type="EMBL" id="FWZT01000014">
    <property type="protein sequence ID" value="SMF47489.1"/>
    <property type="molecule type" value="Genomic_DNA"/>
</dbReference>
<dbReference type="Proteomes" id="UP000192907">
    <property type="component" value="Unassembled WGS sequence"/>
</dbReference>
<keyword evidence="2" id="KW-1185">Reference proteome</keyword>
<dbReference type="InterPro" id="IPR007801">
    <property type="entry name" value="MbnB/TglH/ChrH"/>
</dbReference>
<dbReference type="NCBIfam" id="NF003818">
    <property type="entry name" value="PRK05409.1"/>
    <property type="match status" value="1"/>
</dbReference>
<dbReference type="STRING" id="1513793.SAMN06296036_114139"/>
<protein>
    <recommendedName>
        <fullName evidence="3">DUF692 domain-containing protein</fullName>
    </recommendedName>
</protein>
<evidence type="ECO:0008006" key="3">
    <source>
        <dbReference type="Google" id="ProtNLM"/>
    </source>
</evidence>
<evidence type="ECO:0000313" key="1">
    <source>
        <dbReference type="EMBL" id="SMF47489.1"/>
    </source>
</evidence>
<dbReference type="Pfam" id="PF05114">
    <property type="entry name" value="MbnB_TglH_ChrH"/>
    <property type="match status" value="1"/>
</dbReference>
<dbReference type="PANTHER" id="PTHR42194:SF1">
    <property type="entry name" value="UPF0276 PROTEIN HI_1600"/>
    <property type="match status" value="1"/>
</dbReference>
<evidence type="ECO:0000313" key="2">
    <source>
        <dbReference type="Proteomes" id="UP000192907"/>
    </source>
</evidence>
<reference evidence="2" key="1">
    <citation type="submission" date="2017-04" db="EMBL/GenBank/DDBJ databases">
        <authorList>
            <person name="Varghese N."/>
            <person name="Submissions S."/>
        </authorList>
    </citation>
    <scope>NUCLEOTIDE SEQUENCE [LARGE SCALE GENOMIC DNA]</scope>
    <source>
        <strain evidence="2">RKEM611</strain>
    </source>
</reference>
<dbReference type="RefSeq" id="WP_159455467.1">
    <property type="nucleotide sequence ID" value="NZ_FWZT01000014.1"/>
</dbReference>
<dbReference type="AlphaFoldDB" id="A0A1Y6C612"/>
<dbReference type="Gene3D" id="3.20.20.150">
    <property type="entry name" value="Divalent-metal-dependent TIM barrel enzymes"/>
    <property type="match status" value="1"/>
</dbReference>
<proteinExistence type="predicted"/>
<name>A0A1Y6C612_9BACT</name>
<dbReference type="PANTHER" id="PTHR42194">
    <property type="entry name" value="UPF0276 PROTEIN HI_1600"/>
    <property type="match status" value="1"/>
</dbReference>
<gene>
    <name evidence="1" type="ORF">SAMN06296036_114139</name>
</gene>
<sequence length="270" mass="31399">MSFQDFLEDYWGAGLRPQHYDDWSKKKLGCFLEILTDNYLFHQGGPALDHLESLKEIYPLLAHGVGLNIGSVEPFDDAYLKRLKGFLQRFQPKIISDHCCFIGVGQRYAFDLLPLPRNQSSLAIMKKKLDYLQDYLDRRFSIENVSRYISYESDEMGEIEFLVEVSRSTGCGILLDVNNLYVSSRNEGFSWQDELKQLEPSMVTQYHIAGHQDFTDYLFDSHDQIIKTDVWQVLKEAWRAVGSHPVILERDDDAPWSELAENWRPYVQLG</sequence>
<accession>A0A1Y6C612</accession>
<organism evidence="1 2">
    <name type="scientific">Pseudobacteriovorax antillogorgiicola</name>
    <dbReference type="NCBI Taxonomy" id="1513793"/>
    <lineage>
        <taxon>Bacteria</taxon>
        <taxon>Pseudomonadati</taxon>
        <taxon>Bdellovibrionota</taxon>
        <taxon>Oligoflexia</taxon>
        <taxon>Oligoflexales</taxon>
        <taxon>Pseudobacteriovoracaceae</taxon>
        <taxon>Pseudobacteriovorax</taxon>
    </lineage>
</organism>